<dbReference type="Pfam" id="PF13830">
    <property type="entry name" value="DUF4192"/>
    <property type="match status" value="1"/>
</dbReference>
<dbReference type="OrthoDB" id="4954868at2"/>
<dbReference type="AlphaFoldDB" id="A0A563DY67"/>
<dbReference type="Proteomes" id="UP000320244">
    <property type="component" value="Unassembled WGS sequence"/>
</dbReference>
<name>A0A563DY67_9MICO</name>
<dbReference type="RefSeq" id="WP_146317798.1">
    <property type="nucleotide sequence ID" value="NZ_VCQV01000021.1"/>
</dbReference>
<dbReference type="InterPro" id="IPR025447">
    <property type="entry name" value="DUF4192"/>
</dbReference>
<evidence type="ECO:0000313" key="2">
    <source>
        <dbReference type="Proteomes" id="UP000320244"/>
    </source>
</evidence>
<reference evidence="1 2" key="2">
    <citation type="submission" date="2019-08" db="EMBL/GenBank/DDBJ databases">
        <title>Jejuicoccus antrihumi gen. nov., sp. nov., a new member of the family Dermacoccaceae isolated from a cave.</title>
        <authorList>
            <person name="Schumann P."/>
            <person name="Kim I.S."/>
        </authorList>
    </citation>
    <scope>NUCLEOTIDE SEQUENCE [LARGE SCALE GENOMIC DNA]</scope>
    <source>
        <strain evidence="1 2">C5-26</strain>
    </source>
</reference>
<proteinExistence type="predicted"/>
<evidence type="ECO:0000313" key="1">
    <source>
        <dbReference type="EMBL" id="TWP35200.1"/>
    </source>
</evidence>
<reference evidence="1 2" key="1">
    <citation type="submission" date="2019-05" db="EMBL/GenBank/DDBJ databases">
        <authorList>
            <person name="Lee S.D."/>
        </authorList>
    </citation>
    <scope>NUCLEOTIDE SEQUENCE [LARGE SCALE GENOMIC DNA]</scope>
    <source>
        <strain evidence="1 2">C5-26</strain>
    </source>
</reference>
<gene>
    <name evidence="1" type="ORF">FGL98_14835</name>
</gene>
<keyword evidence="2" id="KW-1185">Reference proteome</keyword>
<comment type="caution">
    <text evidence="1">The sequence shown here is derived from an EMBL/GenBank/DDBJ whole genome shotgun (WGS) entry which is preliminary data.</text>
</comment>
<accession>A0A563DY67</accession>
<dbReference type="EMBL" id="VCQV01000021">
    <property type="protein sequence ID" value="TWP35200.1"/>
    <property type="molecule type" value="Genomic_DNA"/>
</dbReference>
<organism evidence="1 2">
    <name type="scientific">Leekyejoonella antrihumi</name>
    <dbReference type="NCBI Taxonomy" id="1660198"/>
    <lineage>
        <taxon>Bacteria</taxon>
        <taxon>Bacillati</taxon>
        <taxon>Actinomycetota</taxon>
        <taxon>Actinomycetes</taxon>
        <taxon>Micrococcales</taxon>
        <taxon>Dermacoccaceae</taxon>
        <taxon>Leekyejoonella</taxon>
    </lineage>
</organism>
<sequence length="344" mass="36399">MSIVIRSVGQMAAYLPYSLGFYPHRSVVVVGQIGRELGMTARQDIPPPGATDREARQVAALFAREGHDSAQLFGIDDGPDPEPLLRAARRSLSALGIRVSHTALLDGVGNWRALQCACGGCPREWTAVPDVSKNPAVAEAVLRGIAPMDSRADVEALLVPTDPTLLDQVARAIRRGAGPSLTQVGVAVRHLVHEDFSGGSQLSIADLADATSGLQRIAVRDGVLSWLLPQEFPTVAAADRLPDLVVALGRSPGAREHPADFFCDDTGGVASRLAACARSTPRDLRAPVLTVLAAVGWLGGGGALGRTAAEQALEIDPGYRLAQMVHQAFEHCVRPTPREDRHPA</sequence>
<protein>
    <submittedName>
        <fullName evidence="1">DUF4192 domain-containing protein</fullName>
    </submittedName>
</protein>